<evidence type="ECO:0000313" key="2">
    <source>
        <dbReference type="EMBL" id="CAH2406659.1"/>
    </source>
</evidence>
<dbReference type="EMBL" id="CAKXZS010000049">
    <property type="protein sequence ID" value="CAH2406659.1"/>
    <property type="molecule type" value="Genomic_DNA"/>
</dbReference>
<organism evidence="2 3">
    <name type="scientific">Mesorhizobium ventifaucium</name>
    <dbReference type="NCBI Taxonomy" id="666020"/>
    <lineage>
        <taxon>Bacteria</taxon>
        <taxon>Pseudomonadati</taxon>
        <taxon>Pseudomonadota</taxon>
        <taxon>Alphaproteobacteria</taxon>
        <taxon>Hyphomicrobiales</taxon>
        <taxon>Phyllobacteriaceae</taxon>
        <taxon>Mesorhizobium</taxon>
    </lineage>
</organism>
<protein>
    <submittedName>
        <fullName evidence="2">Uncharacterized protein</fullName>
    </submittedName>
</protein>
<reference evidence="2" key="1">
    <citation type="submission" date="2022-03" db="EMBL/GenBank/DDBJ databases">
        <authorList>
            <person name="Brunel B."/>
        </authorList>
    </citation>
    <scope>NUCLEOTIDE SEQUENCE</scope>
    <source>
        <strain evidence="2">STM4922sample</strain>
    </source>
</reference>
<sequence>MIIIMTPKEPLTSALAAIVKKLMRPHEEREDALQHRQRLRLRPGVGAVRRPRFRISPRCSCASVLFYLLLLPVVLLPWGLSPVYGPHDLGHVFATGTM</sequence>
<gene>
    <name evidence="2" type="ORF">MES4922_530039</name>
</gene>
<keyword evidence="3" id="KW-1185">Reference proteome</keyword>
<keyword evidence="1" id="KW-1133">Transmembrane helix</keyword>
<proteinExistence type="predicted"/>
<evidence type="ECO:0000313" key="3">
    <source>
        <dbReference type="Proteomes" id="UP001152604"/>
    </source>
</evidence>
<dbReference type="Proteomes" id="UP001152604">
    <property type="component" value="Unassembled WGS sequence"/>
</dbReference>
<evidence type="ECO:0000256" key="1">
    <source>
        <dbReference type="SAM" id="Phobius"/>
    </source>
</evidence>
<accession>A0ABN8K8Q3</accession>
<name>A0ABN8K8Q3_9HYPH</name>
<comment type="caution">
    <text evidence="2">The sequence shown here is derived from an EMBL/GenBank/DDBJ whole genome shotgun (WGS) entry which is preliminary data.</text>
</comment>
<keyword evidence="1" id="KW-0472">Membrane</keyword>
<feature type="transmembrane region" description="Helical" evidence="1">
    <location>
        <begin position="59"/>
        <end position="80"/>
    </location>
</feature>
<keyword evidence="1" id="KW-0812">Transmembrane</keyword>